<dbReference type="EC" id="2.7.7.48" evidence="1"/>
<keyword evidence="1" id="KW-0943">RNA-mediated gene silencing</keyword>
<dbReference type="InterPro" id="IPR012337">
    <property type="entry name" value="RNaseH-like_sf"/>
</dbReference>
<dbReference type="InterPro" id="IPR001584">
    <property type="entry name" value="Integrase_cat-core"/>
</dbReference>
<evidence type="ECO:0000259" key="2">
    <source>
        <dbReference type="PROSITE" id="PS50994"/>
    </source>
</evidence>
<dbReference type="EMBL" id="LR031875">
    <property type="protein sequence ID" value="VDD32801.1"/>
    <property type="molecule type" value="Genomic_DNA"/>
</dbReference>
<dbReference type="InterPro" id="IPR039537">
    <property type="entry name" value="Retrotran_Ty1/copia-like"/>
</dbReference>
<dbReference type="GO" id="GO:0003723">
    <property type="term" value="F:RNA binding"/>
    <property type="evidence" value="ECO:0007669"/>
    <property type="project" value="UniProtKB-KW"/>
</dbReference>
<dbReference type="GO" id="GO:0006508">
    <property type="term" value="P:proteolysis"/>
    <property type="evidence" value="ECO:0007669"/>
    <property type="project" value="UniProtKB-KW"/>
</dbReference>
<dbReference type="PANTHER" id="PTHR42648">
    <property type="entry name" value="TRANSPOSASE, PUTATIVE-RELATED"/>
    <property type="match status" value="1"/>
</dbReference>
<evidence type="ECO:0000256" key="1">
    <source>
        <dbReference type="RuleBase" id="RU363098"/>
    </source>
</evidence>
<comment type="function">
    <text evidence="1">Probably involved in the RNA silencing pathway and required for the generation of small interfering RNAs (siRNAs).</text>
</comment>
<organism evidence="3">
    <name type="scientific">Brassica oleracea</name>
    <name type="common">Wild cabbage</name>
    <dbReference type="NCBI Taxonomy" id="3712"/>
    <lineage>
        <taxon>Eukaryota</taxon>
        <taxon>Viridiplantae</taxon>
        <taxon>Streptophyta</taxon>
        <taxon>Embryophyta</taxon>
        <taxon>Tracheophyta</taxon>
        <taxon>Spermatophyta</taxon>
        <taxon>Magnoliopsida</taxon>
        <taxon>eudicotyledons</taxon>
        <taxon>Gunneridae</taxon>
        <taxon>Pentapetalae</taxon>
        <taxon>rosids</taxon>
        <taxon>malvids</taxon>
        <taxon>Brassicales</taxon>
        <taxon>Brassicaceae</taxon>
        <taxon>Brassiceae</taxon>
        <taxon>Brassica</taxon>
    </lineage>
</organism>
<feature type="domain" description="Integrase catalytic" evidence="2">
    <location>
        <begin position="115"/>
        <end position="285"/>
    </location>
</feature>
<protein>
    <recommendedName>
        <fullName evidence="1">RNA-dependent RNA polymerase</fullName>
        <ecNumber evidence="1">2.7.7.48</ecNumber>
    </recommendedName>
</protein>
<dbReference type="SUPFAM" id="SSF53098">
    <property type="entry name" value="Ribonuclease H-like"/>
    <property type="match status" value="1"/>
</dbReference>
<dbReference type="PROSITE" id="PS50994">
    <property type="entry name" value="INTEGRASE"/>
    <property type="match status" value="1"/>
</dbReference>
<dbReference type="Pfam" id="PF05183">
    <property type="entry name" value="RdRP"/>
    <property type="match status" value="1"/>
</dbReference>
<keyword evidence="1" id="KW-0548">Nucleotidyltransferase</keyword>
<reference evidence="3" key="1">
    <citation type="submission" date="2018-11" db="EMBL/GenBank/DDBJ databases">
        <authorList>
            <consortium name="Genoscope - CEA"/>
            <person name="William W."/>
        </authorList>
    </citation>
    <scope>NUCLEOTIDE SEQUENCE</scope>
</reference>
<comment type="catalytic activity">
    <reaction evidence="1">
        <text>RNA(n) + a ribonucleoside 5'-triphosphate = RNA(n+1) + diphosphate</text>
        <dbReference type="Rhea" id="RHEA:21248"/>
        <dbReference type="Rhea" id="RHEA-COMP:14527"/>
        <dbReference type="Rhea" id="RHEA-COMP:17342"/>
        <dbReference type="ChEBI" id="CHEBI:33019"/>
        <dbReference type="ChEBI" id="CHEBI:61557"/>
        <dbReference type="ChEBI" id="CHEBI:140395"/>
        <dbReference type="EC" id="2.7.7.48"/>
    </reaction>
</comment>
<dbReference type="GO" id="GO:0008233">
    <property type="term" value="F:peptidase activity"/>
    <property type="evidence" value="ECO:0007669"/>
    <property type="project" value="UniProtKB-KW"/>
</dbReference>
<dbReference type="Pfam" id="PF00665">
    <property type="entry name" value="rve"/>
    <property type="match status" value="1"/>
</dbReference>
<dbReference type="InterPro" id="IPR036397">
    <property type="entry name" value="RNaseH_sf"/>
</dbReference>
<dbReference type="GO" id="GO:0003968">
    <property type="term" value="F:RNA-directed RNA polymerase activity"/>
    <property type="evidence" value="ECO:0007669"/>
    <property type="project" value="UniProtKB-KW"/>
</dbReference>
<dbReference type="Gene3D" id="3.30.420.10">
    <property type="entry name" value="Ribonuclease H-like superfamily/Ribonuclease H"/>
    <property type="match status" value="1"/>
</dbReference>
<keyword evidence="1" id="KW-0808">Transferase</keyword>
<accession>A0A3P6E929</accession>
<dbReference type="GO" id="GO:0031047">
    <property type="term" value="P:regulatory ncRNA-mediated gene silencing"/>
    <property type="evidence" value="ECO:0007669"/>
    <property type="project" value="UniProtKB-KW"/>
</dbReference>
<sequence>MCLWLNTKLQFGNHLGRFHCSPKDRRVCMSLGHYASTCPDRLLTLQEAQEQDKDDTQHADELMMHEVVYLNEDKVVPSKFETHDDQENMWYLDNGASNHMTGVRRYFNIINESITGKVKFGDDSRIDIKGKGSIEFVDMNGEHRYIFVLVDDHTRYMWTILLKEKSDVFEKFKRFKTMVEQDTNQKVQTFRTDRGGEFTSQEFNEFCEQAGIKRHLTAPYTPQQNGVVERRNRTLMEMTRSIVKHFRLPNYLWGEAVRHSTYVLNRVATRVLKDVTPYEAYRGSKPNLSHLRTFGCIGYAKVVNPHLKKLEDRSRVLIHLGTEPGSKAYRMYDPQTRKISVSRDVIFDESKGWNWEELEQIFALRMIMLGIPLDEPHLKDQLSILLKTQRNDLKAGKLLVTESYYLLGTVDPTGKLKQNEVCVILEAGQISGDVLVYRNPGLHFGDIHVLKATYVKALEEHVGNSKYGVFFPQIGPRSLGDEIAGGDFDGDMYFISRNPNGTTNYSPLSIAFGSNLTFYEPFLFSYSNTSSQVNHGLALLLLVEFMLVQRQVNLHQKCWKRSFSECFWRQDLIPGAAADSWLTIMDRYLTLGDERAKEKAGMKRQILKAIDIYYDALDAPKNGAKVYLPLDLKFESFPHYMEYKHKKSFNSTSILGLIYDTVVSQN</sequence>
<dbReference type="GO" id="GO:0015074">
    <property type="term" value="P:DNA integration"/>
    <property type="evidence" value="ECO:0007669"/>
    <property type="project" value="InterPro"/>
</dbReference>
<name>A0A3P6E929_BRAOL</name>
<keyword evidence="1" id="KW-0694">RNA-binding</keyword>
<dbReference type="AlphaFoldDB" id="A0A3P6E929"/>
<evidence type="ECO:0000313" key="3">
    <source>
        <dbReference type="EMBL" id="VDD32801.1"/>
    </source>
</evidence>
<keyword evidence="1" id="KW-0696">RNA-directed RNA polymerase</keyword>
<dbReference type="InterPro" id="IPR057596">
    <property type="entry name" value="RDRP_core"/>
</dbReference>
<dbReference type="PANTHER" id="PTHR42648:SF25">
    <property type="entry name" value="RNA-DIRECTED DNA POLYMERASE"/>
    <property type="match status" value="1"/>
</dbReference>
<gene>
    <name evidence="3" type="ORF">BOLC9T58124H</name>
</gene>
<proteinExistence type="inferred from homology"/>
<comment type="similarity">
    <text evidence="1">Belongs to the RdRP family.</text>
</comment>